<dbReference type="Proteomes" id="UP000265703">
    <property type="component" value="Unassembled WGS sequence"/>
</dbReference>
<comment type="caution">
    <text evidence="1">The sequence shown here is derived from an EMBL/GenBank/DDBJ whole genome shotgun (WGS) entry which is preliminary data.</text>
</comment>
<evidence type="ECO:0000313" key="1">
    <source>
        <dbReference type="EMBL" id="RIA82346.1"/>
    </source>
</evidence>
<dbReference type="SUPFAM" id="SSF46689">
    <property type="entry name" value="Homeodomain-like"/>
    <property type="match status" value="2"/>
</dbReference>
<dbReference type="AlphaFoldDB" id="A0A397SCA5"/>
<evidence type="ECO:0000313" key="2">
    <source>
        <dbReference type="Proteomes" id="UP000265703"/>
    </source>
</evidence>
<sequence length="164" mass="20089">MKKLFDDESNALVEKYMKEYGHHPNRFIIISNLMPKYSPKQLSNRWRNFLDPKLCHLPLEENEKEFITKWIHKNQTGIDDIIHWKEIRLELKKHFHKVRSENDLKKFWYAKLRKDKYILKDPHLQLPKPLHDDATYKQRNFPTTLSPLEPYFVPKFNDLYKMKP</sequence>
<dbReference type="EMBL" id="QKYT01000674">
    <property type="protein sequence ID" value="RIA82346.1"/>
    <property type="molecule type" value="Genomic_DNA"/>
</dbReference>
<evidence type="ECO:0008006" key="3">
    <source>
        <dbReference type="Google" id="ProtNLM"/>
    </source>
</evidence>
<keyword evidence="2" id="KW-1185">Reference proteome</keyword>
<name>A0A397SCA5_9GLOM</name>
<reference evidence="1 2" key="1">
    <citation type="submission" date="2018-06" db="EMBL/GenBank/DDBJ databases">
        <title>Comparative genomics reveals the genomic features of Rhizophagus irregularis, R. cerebriforme, R. diaphanum and Gigaspora rosea, and their symbiotic lifestyle signature.</title>
        <authorList>
            <person name="Morin E."/>
            <person name="San Clemente H."/>
            <person name="Chen E.C.H."/>
            <person name="De La Providencia I."/>
            <person name="Hainaut M."/>
            <person name="Kuo A."/>
            <person name="Kohler A."/>
            <person name="Murat C."/>
            <person name="Tang N."/>
            <person name="Roy S."/>
            <person name="Loubradou J."/>
            <person name="Henrissat B."/>
            <person name="Grigoriev I.V."/>
            <person name="Corradi N."/>
            <person name="Roux C."/>
            <person name="Martin F.M."/>
        </authorList>
    </citation>
    <scope>NUCLEOTIDE SEQUENCE [LARGE SCALE GENOMIC DNA]</scope>
    <source>
        <strain evidence="1 2">DAOM 227022</strain>
    </source>
</reference>
<dbReference type="InterPro" id="IPR009057">
    <property type="entry name" value="Homeodomain-like_sf"/>
</dbReference>
<accession>A0A397SCA5</accession>
<organism evidence="1 2">
    <name type="scientific">Glomus cerebriforme</name>
    <dbReference type="NCBI Taxonomy" id="658196"/>
    <lineage>
        <taxon>Eukaryota</taxon>
        <taxon>Fungi</taxon>
        <taxon>Fungi incertae sedis</taxon>
        <taxon>Mucoromycota</taxon>
        <taxon>Glomeromycotina</taxon>
        <taxon>Glomeromycetes</taxon>
        <taxon>Glomerales</taxon>
        <taxon>Glomeraceae</taxon>
        <taxon>Glomus</taxon>
    </lineage>
</organism>
<dbReference type="Gene3D" id="1.10.10.60">
    <property type="entry name" value="Homeodomain-like"/>
    <property type="match status" value="1"/>
</dbReference>
<dbReference type="OrthoDB" id="2143914at2759"/>
<gene>
    <name evidence="1" type="ORF">C1645_835496</name>
</gene>
<proteinExistence type="predicted"/>
<protein>
    <recommendedName>
        <fullName evidence="3">HTH myb-type domain-containing protein</fullName>
    </recommendedName>
</protein>